<dbReference type="PANTHER" id="PTHR43877">
    <property type="entry name" value="AMINOALKYLPHOSPHONATE N-ACETYLTRANSFERASE-RELATED-RELATED"/>
    <property type="match status" value="1"/>
</dbReference>
<dbReference type="RefSeq" id="WP_379275389.1">
    <property type="nucleotide sequence ID" value="NZ_JBHUGT010000033.1"/>
</dbReference>
<gene>
    <name evidence="4" type="ORF">ACFSW5_16665</name>
</gene>
<reference evidence="5" key="1">
    <citation type="journal article" date="2019" name="Int. J. Syst. Evol. Microbiol.">
        <title>The Global Catalogue of Microorganisms (GCM) 10K type strain sequencing project: providing services to taxonomists for standard genome sequencing and annotation.</title>
        <authorList>
            <consortium name="The Broad Institute Genomics Platform"/>
            <consortium name="The Broad Institute Genome Sequencing Center for Infectious Disease"/>
            <person name="Wu L."/>
            <person name="Ma J."/>
        </authorList>
    </citation>
    <scope>NUCLEOTIDE SEQUENCE [LARGE SCALE GENOMIC DNA]</scope>
    <source>
        <strain evidence="5">TISTR 1827</strain>
    </source>
</reference>
<dbReference type="InterPro" id="IPR000182">
    <property type="entry name" value="GNAT_dom"/>
</dbReference>
<keyword evidence="2 4" id="KW-0012">Acyltransferase</keyword>
<dbReference type="PROSITE" id="PS51186">
    <property type="entry name" value="GNAT"/>
    <property type="match status" value="1"/>
</dbReference>
<dbReference type="GO" id="GO:0016746">
    <property type="term" value="F:acyltransferase activity"/>
    <property type="evidence" value="ECO:0007669"/>
    <property type="project" value="UniProtKB-KW"/>
</dbReference>
<dbReference type="PANTHER" id="PTHR43877:SF1">
    <property type="entry name" value="ACETYLTRANSFERASE"/>
    <property type="match status" value="1"/>
</dbReference>
<dbReference type="InterPro" id="IPR016181">
    <property type="entry name" value="Acyl_CoA_acyltransferase"/>
</dbReference>
<evidence type="ECO:0000259" key="3">
    <source>
        <dbReference type="PROSITE" id="PS51186"/>
    </source>
</evidence>
<keyword evidence="5" id="KW-1185">Reference proteome</keyword>
<feature type="domain" description="N-acetyltransferase" evidence="3">
    <location>
        <begin position="1"/>
        <end position="165"/>
    </location>
</feature>
<comment type="caution">
    <text evidence="4">The sequence shown here is derived from an EMBL/GenBank/DDBJ whole genome shotgun (WGS) entry which is preliminary data.</text>
</comment>
<accession>A0ABW5QZR5</accession>
<dbReference type="Gene3D" id="3.40.630.30">
    <property type="match status" value="1"/>
</dbReference>
<dbReference type="CDD" id="cd04301">
    <property type="entry name" value="NAT_SF"/>
    <property type="match status" value="1"/>
</dbReference>
<evidence type="ECO:0000256" key="1">
    <source>
        <dbReference type="ARBA" id="ARBA00022679"/>
    </source>
</evidence>
<dbReference type="SUPFAM" id="SSF55729">
    <property type="entry name" value="Acyl-CoA N-acyltransferases (Nat)"/>
    <property type="match status" value="1"/>
</dbReference>
<dbReference type="Proteomes" id="UP001597493">
    <property type="component" value="Unassembled WGS sequence"/>
</dbReference>
<evidence type="ECO:0000313" key="5">
    <source>
        <dbReference type="Proteomes" id="UP001597493"/>
    </source>
</evidence>
<dbReference type="EMBL" id="JBHUMY010000019">
    <property type="protein sequence ID" value="MFD2661889.1"/>
    <property type="molecule type" value="Genomic_DNA"/>
</dbReference>
<evidence type="ECO:0000256" key="2">
    <source>
        <dbReference type="ARBA" id="ARBA00023315"/>
    </source>
</evidence>
<dbReference type="EC" id="2.3.1.-" evidence="4"/>
<protein>
    <submittedName>
        <fullName evidence="4">GNAT family N-acetyltransferase</fullName>
        <ecNumber evidence="4">2.3.1.-</ecNumber>
    </submittedName>
</protein>
<proteinExistence type="predicted"/>
<name>A0ABW5QZR5_9BACL</name>
<sequence length="169" mass="19421">MHIRPVKADDIPAVQSVARLSWAHAYSGIYPPEYIEAFVERAYSFQSLEQSISRDEGDEERKFLVAELEGAGVIGFLHMRKVDERTHELLRIYLLPEHQGEGAGTRLLHEAVRRNAVRRLEAWVEGQNASARRFYEGKGFRAIRYETQTFSGYTTQLVVYEKDYGRAIG</sequence>
<evidence type="ECO:0000313" key="4">
    <source>
        <dbReference type="EMBL" id="MFD2661889.1"/>
    </source>
</evidence>
<dbReference type="Pfam" id="PF00583">
    <property type="entry name" value="Acetyltransf_1"/>
    <property type="match status" value="1"/>
</dbReference>
<keyword evidence="1 4" id="KW-0808">Transferase</keyword>
<dbReference type="InterPro" id="IPR050832">
    <property type="entry name" value="Bact_Acetyltransf"/>
</dbReference>
<organism evidence="4 5">
    <name type="scientific">Paenibacillus thailandensis</name>
    <dbReference type="NCBI Taxonomy" id="393250"/>
    <lineage>
        <taxon>Bacteria</taxon>
        <taxon>Bacillati</taxon>
        <taxon>Bacillota</taxon>
        <taxon>Bacilli</taxon>
        <taxon>Bacillales</taxon>
        <taxon>Paenibacillaceae</taxon>
        <taxon>Paenibacillus</taxon>
    </lineage>
</organism>